<gene>
    <name evidence="1" type="ORF">EGT74_15925</name>
</gene>
<dbReference type="Gene3D" id="1.20.910.10">
    <property type="entry name" value="Heme oxygenase-like"/>
    <property type="match status" value="1"/>
</dbReference>
<dbReference type="EMBL" id="RPDH01000002">
    <property type="protein sequence ID" value="RPE08528.1"/>
    <property type="molecule type" value="Genomic_DNA"/>
</dbReference>
<dbReference type="OrthoDB" id="4653716at2"/>
<proteinExistence type="predicted"/>
<dbReference type="RefSeq" id="WP_123847531.1">
    <property type="nucleotide sequence ID" value="NZ_RPDH01000002.1"/>
</dbReference>
<keyword evidence="2" id="KW-1185">Reference proteome</keyword>
<reference evidence="1 2" key="1">
    <citation type="submission" date="2018-11" db="EMBL/GenBank/DDBJ databases">
        <title>Chitinophaga lutea sp.nov., isolate from arsenic contaminated soil.</title>
        <authorList>
            <person name="Zong Y."/>
        </authorList>
    </citation>
    <scope>NUCLEOTIDE SEQUENCE [LARGE SCALE GENOMIC DNA]</scope>
    <source>
        <strain evidence="1 2">ZY74</strain>
    </source>
</reference>
<organism evidence="1 2">
    <name type="scientific">Chitinophaga lutea</name>
    <dbReference type="NCBI Taxonomy" id="2488634"/>
    <lineage>
        <taxon>Bacteria</taxon>
        <taxon>Pseudomonadati</taxon>
        <taxon>Bacteroidota</taxon>
        <taxon>Chitinophagia</taxon>
        <taxon>Chitinophagales</taxon>
        <taxon>Chitinophagaceae</taxon>
        <taxon>Chitinophaga</taxon>
    </lineage>
</organism>
<dbReference type="AlphaFoldDB" id="A0A3N4PLT9"/>
<evidence type="ECO:0008006" key="3">
    <source>
        <dbReference type="Google" id="ProtNLM"/>
    </source>
</evidence>
<comment type="caution">
    <text evidence="1">The sequence shown here is derived from an EMBL/GenBank/DDBJ whole genome shotgun (WGS) entry which is preliminary data.</text>
</comment>
<protein>
    <recommendedName>
        <fullName evidence="3">Iron-containing redox enzyme family protein</fullName>
    </recommendedName>
</protein>
<accession>A0A3N4PLT9</accession>
<evidence type="ECO:0000313" key="1">
    <source>
        <dbReference type="EMBL" id="RPE08528.1"/>
    </source>
</evidence>
<dbReference type="Proteomes" id="UP000278351">
    <property type="component" value="Unassembled WGS sequence"/>
</dbReference>
<name>A0A3N4PLT9_9BACT</name>
<sequence>MQQIIQTLEMRKEQLRRSALCAMIADNSLPPESRLSFTPVMLFFVMGFKDILHTLQDEKSTDPMQQSVNIHCEEDSFHWQWYLKDLERLSHGKNFLNLPRAKAFELVWTDEYRPVRNVVYESIHLARLYFTPFYKLVMIEALEATFECFNEPVFQLVHDMGKADELEYFGQLHAHSEANHAMEKTSEDHESAAYNNYHPSEHESRTAVHIIHRVFDAFEKVFDCWQQAAVQQNNKIPA</sequence>
<evidence type="ECO:0000313" key="2">
    <source>
        <dbReference type="Proteomes" id="UP000278351"/>
    </source>
</evidence>
<dbReference type="InterPro" id="IPR016084">
    <property type="entry name" value="Haem_Oase-like_multi-hlx"/>
</dbReference>